<feature type="compositionally biased region" description="Acidic residues" evidence="1">
    <location>
        <begin position="938"/>
        <end position="949"/>
    </location>
</feature>
<evidence type="ECO:0000313" key="3">
    <source>
        <dbReference type="Proteomes" id="UP000027222"/>
    </source>
</evidence>
<dbReference type="Proteomes" id="UP000027222">
    <property type="component" value="Unassembled WGS sequence"/>
</dbReference>
<evidence type="ECO:0000256" key="1">
    <source>
        <dbReference type="SAM" id="MobiDB-lite"/>
    </source>
</evidence>
<reference evidence="3" key="1">
    <citation type="journal article" date="2014" name="Proc. Natl. Acad. Sci. U.S.A.">
        <title>Extensive sampling of basidiomycete genomes demonstrates inadequacy of the white-rot/brown-rot paradigm for wood decay fungi.</title>
        <authorList>
            <person name="Riley R."/>
            <person name="Salamov A.A."/>
            <person name="Brown D.W."/>
            <person name="Nagy L.G."/>
            <person name="Floudas D."/>
            <person name="Held B.W."/>
            <person name="Levasseur A."/>
            <person name="Lombard V."/>
            <person name="Morin E."/>
            <person name="Otillar R."/>
            <person name="Lindquist E.A."/>
            <person name="Sun H."/>
            <person name="LaButti K.M."/>
            <person name="Schmutz J."/>
            <person name="Jabbour D."/>
            <person name="Luo H."/>
            <person name="Baker S.E."/>
            <person name="Pisabarro A.G."/>
            <person name="Walton J.D."/>
            <person name="Blanchette R.A."/>
            <person name="Henrissat B."/>
            <person name="Martin F."/>
            <person name="Cullen D."/>
            <person name="Hibbett D.S."/>
            <person name="Grigoriev I.V."/>
        </authorList>
    </citation>
    <scope>NUCLEOTIDE SEQUENCE [LARGE SCALE GENOMIC DNA]</scope>
    <source>
        <strain evidence="3">CBS 339.88</strain>
    </source>
</reference>
<dbReference type="AlphaFoldDB" id="A0A067TBB0"/>
<feature type="region of interest" description="Disordered" evidence="1">
    <location>
        <begin position="911"/>
        <end position="949"/>
    </location>
</feature>
<keyword evidence="3" id="KW-1185">Reference proteome</keyword>
<proteinExistence type="predicted"/>
<dbReference type="HOGENOM" id="CLU_004591_2_0_1"/>
<dbReference type="PANTHER" id="PTHR31912:SF34">
    <property type="entry name" value="NOTOCHORD-RELATED PROTEIN"/>
    <property type="match status" value="1"/>
</dbReference>
<sequence>MWVMGECGTPDVPSFYALRKKQKKLTENIPNLRTRQHTSSVGNQFYMNHPVDLLALDWANPCVRDFIEIYPEITSKISESWQAGKYTSEVKPDQLTPMWANWKRSPSKHFYVNEIAQTYEGKYVIPVRWIIFEKKEHAEVKMPHPVRVIANGRPAFCIRIMPWADDVSGNRSKQYNAHMNMYVANVNLPHRKLAQEYFVRFCSTSPHASSSEQFEALAEDLRSGEWNPAYDCRLNTEIIFQIHAHLLPADNPQQAESCSTAGANANLWCRGDQSGGTAIERESNKGYDALFHRENLRTPEKTIKTIKDQIWVAGLGVQEAVDNIQTETGVKDKTALFWIQQMIDKARIIHQARLFTPATRDPRLNDPKIKGPPRELIKTEIKIEVQRELFQWVITQPADRYARLDENSPLRKSLRPGDHYNILLDIPGLDPHRDSPCEILHTVLLGDDKYLWHDTNKVWDKKQDKLFAIRLQSSSIDGLSLSPIRAQFLVQYKNSLIGKHFKGLQQLGVFHLHDNLCTPDYFDLWKANGELGAMLWYPEIENIETYLSDLQILLDNVLDLWAVVDPMRITTKLKLHVLGAHTAEDIRRFGPAILFSTEVFECWNAVFRLCSVLSNHQAPSHDIAVTLADMERFKHQVSGGWWKNSNGDYVQAGANVRDFMKSNKQLQRRLGWADTTNLVAGFVQGLSKKKQNPRSWTSAVNALQTTEVSPDPSVEIWVETKHLISQSHDVCKPGSWIFFEEPASSASDASNSQPSVLAGRIFQILAPINDASTQKTRAFVIIEHFDIAGTTDSRMNMPVLSPTKRIFVLSPKAVLFIFNAQHDCYGLKCPLVECAIKQGRDMTTRTQLSVSHSSDTRYFLNMHALHNANLIRKTLPRELYAPKPYFNPDLRRTEHDKLAGKARSIGETKRIEQKVKAKATRARNKGKNSKKGPLTVDIVEDDVEDGMDE</sequence>
<gene>
    <name evidence="2" type="ORF">GALMADRAFT_267364</name>
</gene>
<name>A0A067TBB0_GALM3</name>
<dbReference type="PANTHER" id="PTHR31912">
    <property type="entry name" value="IP13529P"/>
    <property type="match status" value="1"/>
</dbReference>
<organism evidence="2 3">
    <name type="scientific">Galerina marginata (strain CBS 339.88)</name>
    <dbReference type="NCBI Taxonomy" id="685588"/>
    <lineage>
        <taxon>Eukaryota</taxon>
        <taxon>Fungi</taxon>
        <taxon>Dikarya</taxon>
        <taxon>Basidiomycota</taxon>
        <taxon>Agaricomycotina</taxon>
        <taxon>Agaricomycetes</taxon>
        <taxon>Agaricomycetidae</taxon>
        <taxon>Agaricales</taxon>
        <taxon>Agaricineae</taxon>
        <taxon>Strophariaceae</taxon>
        <taxon>Galerina</taxon>
    </lineage>
</organism>
<feature type="compositionally biased region" description="Basic residues" evidence="1">
    <location>
        <begin position="916"/>
        <end position="930"/>
    </location>
</feature>
<dbReference type="OrthoDB" id="2246127at2759"/>
<evidence type="ECO:0000313" key="2">
    <source>
        <dbReference type="EMBL" id="KDR77189.1"/>
    </source>
</evidence>
<accession>A0A067TBB0</accession>
<protein>
    <submittedName>
        <fullName evidence="2">Uncharacterized protein</fullName>
    </submittedName>
</protein>
<dbReference type="STRING" id="685588.A0A067TBB0"/>
<dbReference type="EMBL" id="KL142377">
    <property type="protein sequence ID" value="KDR77189.1"/>
    <property type="molecule type" value="Genomic_DNA"/>
</dbReference>